<evidence type="ECO:0008006" key="3">
    <source>
        <dbReference type="Google" id="ProtNLM"/>
    </source>
</evidence>
<sequence length="231" mass="25546">MSLEQDERLQNEISLLEAMYPDQVAYNSKTRELKYTMDNSSFALRLPAGYLQDSLPEVLSASVGKVDQREQLRQQVKTLGPGEEVLDSIITASTELSETAAIGEHSRLLEASQATDASASSRATIVVWLHHLLNTNKRKLALSPPSSDVSGVTKPGYPGVLVYTGPSQAVHEHVNDLKSQNWQAFQVRLEDDEAWAFSHGSGVKEVDSMKEVVAEVGEVKKELFMEAMRMK</sequence>
<dbReference type="PANTHER" id="PTHR15955:SF8">
    <property type="entry name" value="RWD DOMAIN-CONTAINING PROTEIN 2B-RELATED"/>
    <property type="match status" value="1"/>
</dbReference>
<comment type="caution">
    <text evidence="1">The sequence shown here is derived from an EMBL/GenBank/DDBJ whole genome shotgun (WGS) entry which is preliminary data.</text>
</comment>
<proteinExistence type="predicted"/>
<reference evidence="1" key="1">
    <citation type="submission" date="2023-04" db="EMBL/GenBank/DDBJ databases">
        <title>Black Yeasts Isolated from many extreme environments.</title>
        <authorList>
            <person name="Coleine C."/>
            <person name="Stajich J.E."/>
            <person name="Selbmann L."/>
        </authorList>
    </citation>
    <scope>NUCLEOTIDE SEQUENCE</scope>
    <source>
        <strain evidence="1">CCFEE 5312</strain>
    </source>
</reference>
<dbReference type="AlphaFoldDB" id="A0AAJ0DMK3"/>
<dbReference type="PANTHER" id="PTHR15955">
    <property type="entry name" value="RWD DOMAIN CONTAINING PROTEIN 2"/>
    <property type="match status" value="1"/>
</dbReference>
<dbReference type="EMBL" id="JAWDJX010000019">
    <property type="protein sequence ID" value="KAK3052745.1"/>
    <property type="molecule type" value="Genomic_DNA"/>
</dbReference>
<dbReference type="Proteomes" id="UP001271007">
    <property type="component" value="Unassembled WGS sequence"/>
</dbReference>
<evidence type="ECO:0000313" key="1">
    <source>
        <dbReference type="EMBL" id="KAK3052745.1"/>
    </source>
</evidence>
<dbReference type="InterPro" id="IPR017359">
    <property type="entry name" value="Phi-like"/>
</dbReference>
<evidence type="ECO:0000313" key="2">
    <source>
        <dbReference type="Proteomes" id="UP001271007"/>
    </source>
</evidence>
<organism evidence="1 2">
    <name type="scientific">Extremus antarcticus</name>
    <dbReference type="NCBI Taxonomy" id="702011"/>
    <lineage>
        <taxon>Eukaryota</taxon>
        <taxon>Fungi</taxon>
        <taxon>Dikarya</taxon>
        <taxon>Ascomycota</taxon>
        <taxon>Pezizomycotina</taxon>
        <taxon>Dothideomycetes</taxon>
        <taxon>Dothideomycetidae</taxon>
        <taxon>Mycosphaerellales</taxon>
        <taxon>Extremaceae</taxon>
        <taxon>Extremus</taxon>
    </lineage>
</organism>
<name>A0AAJ0DMK3_9PEZI</name>
<accession>A0AAJ0DMK3</accession>
<protein>
    <recommendedName>
        <fullName evidence="3">RWD domain-containing protein</fullName>
    </recommendedName>
</protein>
<keyword evidence="2" id="KW-1185">Reference proteome</keyword>
<gene>
    <name evidence="1" type="ORF">LTR09_006228</name>
</gene>
<dbReference type="CDD" id="cd11605">
    <property type="entry name" value="RWD_DRWD_ELF-like"/>
    <property type="match status" value="1"/>
</dbReference>